<dbReference type="GO" id="GO:0005783">
    <property type="term" value="C:endoplasmic reticulum"/>
    <property type="evidence" value="ECO:0007669"/>
    <property type="project" value="UniProtKB-ARBA"/>
</dbReference>
<dbReference type="PANTHER" id="PTHR46222:SF3">
    <property type="entry name" value="PEPTIDYLPROLYL ISOMERASE"/>
    <property type="match status" value="1"/>
</dbReference>
<dbReference type="InterPro" id="IPR052273">
    <property type="entry name" value="PPIase_FKBP"/>
</dbReference>
<dbReference type="InterPro" id="IPR001179">
    <property type="entry name" value="PPIase_FKBP_dom"/>
</dbReference>
<dbReference type="InterPro" id="IPR002048">
    <property type="entry name" value="EF_hand_dom"/>
</dbReference>
<name>A0ABD3NHC4_9STRA</name>
<keyword evidence="16" id="KW-1185">Reference proteome</keyword>
<dbReference type="SUPFAM" id="SSF54534">
    <property type="entry name" value="FKBP-like"/>
    <property type="match status" value="1"/>
</dbReference>
<dbReference type="SUPFAM" id="SSF47473">
    <property type="entry name" value="EF-hand"/>
    <property type="match status" value="1"/>
</dbReference>
<keyword evidence="7 10" id="KW-0697">Rotamase</keyword>
<evidence type="ECO:0000313" key="15">
    <source>
        <dbReference type="EMBL" id="KAL3772395.1"/>
    </source>
</evidence>
<organism evidence="15 16">
    <name type="scientific">Discostella pseudostelligera</name>
    <dbReference type="NCBI Taxonomy" id="259834"/>
    <lineage>
        <taxon>Eukaryota</taxon>
        <taxon>Sar</taxon>
        <taxon>Stramenopiles</taxon>
        <taxon>Ochrophyta</taxon>
        <taxon>Bacillariophyta</taxon>
        <taxon>Coscinodiscophyceae</taxon>
        <taxon>Thalassiosirophycidae</taxon>
        <taxon>Stephanodiscales</taxon>
        <taxon>Stephanodiscaceae</taxon>
        <taxon>Discostella</taxon>
    </lineage>
</organism>
<evidence type="ECO:0000259" key="13">
    <source>
        <dbReference type="PROSITE" id="PS50059"/>
    </source>
</evidence>
<feature type="compositionally biased region" description="Low complexity" evidence="11">
    <location>
        <begin position="346"/>
        <end position="357"/>
    </location>
</feature>
<dbReference type="PANTHER" id="PTHR46222">
    <property type="entry name" value="PEPTIDYL-PROLYL CIS-TRANS ISOMERASE FKBP7/14"/>
    <property type="match status" value="1"/>
</dbReference>
<comment type="caution">
    <text evidence="15">The sequence shown here is derived from an EMBL/GenBank/DDBJ whole genome shotgun (WGS) entry which is preliminary data.</text>
</comment>
<sequence>MTPPTKRRRMPNCTTRLLSLAIISLLATISIFSPAALASPSSASDVQVIVYAGPKPKECSNDNISKAAGNDGKLNKIIPNSIVGLHFTATIDPTSTASRSLLGKVIESSKSGMGIAPSFPVGQGKVISGLDLGLIGLCRGSSAYIIVPPHLGYGSLGKPNVGVEPETTLRYDVEILDVQPPIPNDFVKIDVNHDWLISVDEAKVYFDSLGQAIDLEGLWKEEDKDHDGFISWEEFTGPKGSEGPPSDATKKHGRRQRQAAADTTTKPKKREQKKVNNQQAQTAERQSIDDVATLLRSIDTDNDGKISKIELANTFRSLGQEMTEEFWRESDPDRDGYVSFEEFVGDSGTTATSTATDKTVENGDGEEL</sequence>
<feature type="region of interest" description="Disordered" evidence="11">
    <location>
        <begin position="346"/>
        <end position="368"/>
    </location>
</feature>
<dbReference type="Gene3D" id="1.10.238.10">
    <property type="entry name" value="EF-hand"/>
    <property type="match status" value="2"/>
</dbReference>
<proteinExistence type="predicted"/>
<comment type="catalytic activity">
    <reaction evidence="1 10">
        <text>[protein]-peptidylproline (omega=180) = [protein]-peptidylproline (omega=0)</text>
        <dbReference type="Rhea" id="RHEA:16237"/>
        <dbReference type="Rhea" id="RHEA-COMP:10747"/>
        <dbReference type="Rhea" id="RHEA-COMP:10748"/>
        <dbReference type="ChEBI" id="CHEBI:83833"/>
        <dbReference type="ChEBI" id="CHEBI:83834"/>
        <dbReference type="EC" id="5.2.1.8"/>
    </reaction>
</comment>
<dbReference type="Proteomes" id="UP001530293">
    <property type="component" value="Unassembled WGS sequence"/>
</dbReference>
<evidence type="ECO:0000313" key="16">
    <source>
        <dbReference type="Proteomes" id="UP001530293"/>
    </source>
</evidence>
<feature type="domain" description="EF-hand" evidence="14">
    <location>
        <begin position="286"/>
        <end position="321"/>
    </location>
</feature>
<keyword evidence="6" id="KW-0106">Calcium</keyword>
<dbReference type="Pfam" id="PF13202">
    <property type="entry name" value="EF-hand_5"/>
    <property type="match status" value="1"/>
</dbReference>
<dbReference type="SMART" id="SM00054">
    <property type="entry name" value="EFh"/>
    <property type="match status" value="3"/>
</dbReference>
<dbReference type="AlphaFoldDB" id="A0ABD3NHC4"/>
<dbReference type="InterPro" id="IPR046357">
    <property type="entry name" value="PPIase_dom_sf"/>
</dbReference>
<dbReference type="PROSITE" id="PS00018">
    <property type="entry name" value="EF_HAND_1"/>
    <property type="match status" value="3"/>
</dbReference>
<evidence type="ECO:0000256" key="5">
    <source>
        <dbReference type="ARBA" id="ARBA00022824"/>
    </source>
</evidence>
<keyword evidence="9 10" id="KW-0413">Isomerase</keyword>
<protein>
    <recommendedName>
        <fullName evidence="2 10">peptidylprolyl isomerase</fullName>
        <ecNumber evidence="2 10">5.2.1.8</ecNumber>
    </recommendedName>
</protein>
<evidence type="ECO:0000256" key="12">
    <source>
        <dbReference type="SAM" id="SignalP"/>
    </source>
</evidence>
<feature type="region of interest" description="Disordered" evidence="11">
    <location>
        <begin position="230"/>
        <end position="285"/>
    </location>
</feature>
<evidence type="ECO:0000256" key="11">
    <source>
        <dbReference type="SAM" id="MobiDB-lite"/>
    </source>
</evidence>
<reference evidence="15 16" key="1">
    <citation type="submission" date="2024-10" db="EMBL/GenBank/DDBJ databases">
        <title>Updated reference genomes for cyclostephanoid diatoms.</title>
        <authorList>
            <person name="Roberts W.R."/>
            <person name="Alverson A.J."/>
        </authorList>
    </citation>
    <scope>NUCLEOTIDE SEQUENCE [LARGE SCALE GENOMIC DNA]</scope>
    <source>
        <strain evidence="15 16">AJA232-27</strain>
    </source>
</reference>
<accession>A0ABD3NHC4</accession>
<evidence type="ECO:0000256" key="1">
    <source>
        <dbReference type="ARBA" id="ARBA00000971"/>
    </source>
</evidence>
<feature type="signal peptide" evidence="12">
    <location>
        <begin position="1"/>
        <end position="38"/>
    </location>
</feature>
<dbReference type="Gene3D" id="3.10.50.40">
    <property type="match status" value="1"/>
</dbReference>
<feature type="domain" description="PPIase FKBP-type" evidence="13">
    <location>
        <begin position="80"/>
        <end position="179"/>
    </location>
</feature>
<dbReference type="PROSITE" id="PS50059">
    <property type="entry name" value="FKBP_PPIASE"/>
    <property type="match status" value="1"/>
</dbReference>
<gene>
    <name evidence="15" type="ORF">ACHAWU_005572</name>
</gene>
<keyword evidence="8" id="KW-0325">Glycoprotein</keyword>
<keyword evidence="5" id="KW-0256">Endoplasmic reticulum</keyword>
<feature type="chain" id="PRO_5044779275" description="peptidylprolyl isomerase" evidence="12">
    <location>
        <begin position="39"/>
        <end position="368"/>
    </location>
</feature>
<dbReference type="EMBL" id="JALLBG020000011">
    <property type="protein sequence ID" value="KAL3772395.1"/>
    <property type="molecule type" value="Genomic_DNA"/>
</dbReference>
<dbReference type="GO" id="GO:0003755">
    <property type="term" value="F:peptidyl-prolyl cis-trans isomerase activity"/>
    <property type="evidence" value="ECO:0007669"/>
    <property type="project" value="UniProtKB-KW"/>
</dbReference>
<evidence type="ECO:0000256" key="6">
    <source>
        <dbReference type="ARBA" id="ARBA00022837"/>
    </source>
</evidence>
<evidence type="ECO:0000259" key="14">
    <source>
        <dbReference type="PROSITE" id="PS50222"/>
    </source>
</evidence>
<feature type="compositionally biased region" description="Polar residues" evidence="11">
    <location>
        <begin position="275"/>
        <end position="285"/>
    </location>
</feature>
<evidence type="ECO:0000256" key="8">
    <source>
        <dbReference type="ARBA" id="ARBA00023180"/>
    </source>
</evidence>
<dbReference type="Pfam" id="PF00254">
    <property type="entry name" value="FKBP_C"/>
    <property type="match status" value="1"/>
</dbReference>
<keyword evidence="3 12" id="KW-0732">Signal</keyword>
<dbReference type="InterPro" id="IPR018247">
    <property type="entry name" value="EF_Hand_1_Ca_BS"/>
</dbReference>
<evidence type="ECO:0000256" key="3">
    <source>
        <dbReference type="ARBA" id="ARBA00022729"/>
    </source>
</evidence>
<keyword evidence="4" id="KW-0677">Repeat</keyword>
<dbReference type="Pfam" id="PF13499">
    <property type="entry name" value="EF-hand_7"/>
    <property type="match status" value="1"/>
</dbReference>
<evidence type="ECO:0000256" key="10">
    <source>
        <dbReference type="PROSITE-ProRule" id="PRU00277"/>
    </source>
</evidence>
<feature type="domain" description="EF-hand" evidence="14">
    <location>
        <begin position="210"/>
        <end position="245"/>
    </location>
</feature>
<evidence type="ECO:0000256" key="4">
    <source>
        <dbReference type="ARBA" id="ARBA00022737"/>
    </source>
</evidence>
<evidence type="ECO:0000256" key="9">
    <source>
        <dbReference type="ARBA" id="ARBA00023235"/>
    </source>
</evidence>
<evidence type="ECO:0000256" key="2">
    <source>
        <dbReference type="ARBA" id="ARBA00013194"/>
    </source>
</evidence>
<dbReference type="EC" id="5.2.1.8" evidence="2 10"/>
<dbReference type="InterPro" id="IPR011992">
    <property type="entry name" value="EF-hand-dom_pair"/>
</dbReference>
<dbReference type="CDD" id="cd00051">
    <property type="entry name" value="EFh"/>
    <property type="match status" value="1"/>
</dbReference>
<dbReference type="PROSITE" id="PS50222">
    <property type="entry name" value="EF_HAND_2"/>
    <property type="match status" value="2"/>
</dbReference>
<evidence type="ECO:0000256" key="7">
    <source>
        <dbReference type="ARBA" id="ARBA00023110"/>
    </source>
</evidence>